<proteinExistence type="predicted"/>
<evidence type="ECO:0000259" key="5">
    <source>
        <dbReference type="PROSITE" id="PS50041"/>
    </source>
</evidence>
<dbReference type="SMART" id="SM00042">
    <property type="entry name" value="CUB"/>
    <property type="match status" value="1"/>
</dbReference>
<dbReference type="Proteomes" id="UP000230233">
    <property type="component" value="Chromosome II"/>
</dbReference>
<keyword evidence="3" id="KW-0732">Signal</keyword>
<dbReference type="AlphaFoldDB" id="A0A2G5VCN8"/>
<dbReference type="Pfam" id="PF00059">
    <property type="entry name" value="Lectin_C"/>
    <property type="match status" value="2"/>
</dbReference>
<feature type="chain" id="PRO_5013869036" description="C-type lectin domain-containing protein" evidence="3">
    <location>
        <begin position="16"/>
        <end position="434"/>
    </location>
</feature>
<dbReference type="OrthoDB" id="7357196at2759"/>
<keyword evidence="7" id="KW-1185">Reference proteome</keyword>
<dbReference type="Gene3D" id="3.10.100.10">
    <property type="entry name" value="Mannose-Binding Protein A, subunit A"/>
    <property type="match status" value="2"/>
</dbReference>
<accession>A0A2G5VCN8</accession>
<evidence type="ECO:0000259" key="4">
    <source>
        <dbReference type="PROSITE" id="PS01180"/>
    </source>
</evidence>
<dbReference type="PANTHER" id="PTHR22991:SF43">
    <property type="entry name" value="C-TYPE LECTIN-RELATED"/>
    <property type="match status" value="1"/>
</dbReference>
<sequence>MMFLLFLLLLPSVFCLICPEGYFLVNESKCLKMVWTKMGHRDAEDTCKASGGTLVTIKNAIDNQAVYNFANQGGVDAIWIGISCFGNTSSSCFWDDASGSAVAYNNFPAGSIVAPCTAMQISNFQSLQGKWITRDCYDYPGMSMLSPMPFVCEVPPTEKPWSMAGCVNNYNRNCYVKSKDLMGTGNAVGTGTNADQTCKLVGRNLPSIHSKMEVDYIRNLYNGTNTTHVYIGGQAGTGDRFNWLDGTAWDFNYMDPLNFQKGNCLVMDVQGDGLWSQVDCSQKFEYLCKSLIITDPTPAPLTTKNPGNPKIDSAKELKLPENLLDASNCNSTLLLAPGSISSFGYPSAPSSYCTWQVRALGPYRLGIYFDFWATYGSLNISDQYGNNIGSFSGTYNRTPFPRYTPFNIATVTFEPRPKTGSGEDRGFHAVVLMI</sequence>
<comment type="caution">
    <text evidence="2">Lacks conserved residue(s) required for the propagation of feature annotation.</text>
</comment>
<gene>
    <name evidence="6" type="primary">Cnig_chr_II.g8108</name>
    <name evidence="6" type="ORF">B9Z55_008108</name>
</gene>
<evidence type="ECO:0000256" key="3">
    <source>
        <dbReference type="SAM" id="SignalP"/>
    </source>
</evidence>
<dbReference type="Gene3D" id="2.60.120.290">
    <property type="entry name" value="Spermadhesin, CUB domain"/>
    <property type="match status" value="1"/>
</dbReference>
<dbReference type="InterPro" id="IPR001304">
    <property type="entry name" value="C-type_lectin-like"/>
</dbReference>
<dbReference type="STRING" id="1611254.A0A2G5VCN8"/>
<comment type="caution">
    <text evidence="6">The sequence shown here is derived from an EMBL/GenBank/DDBJ whole genome shotgun (WGS) entry which is preliminary data.</text>
</comment>
<dbReference type="SUPFAM" id="SSF56436">
    <property type="entry name" value="C-type lectin-like"/>
    <property type="match status" value="2"/>
</dbReference>
<evidence type="ECO:0000256" key="2">
    <source>
        <dbReference type="PROSITE-ProRule" id="PRU00059"/>
    </source>
</evidence>
<dbReference type="InterPro" id="IPR000859">
    <property type="entry name" value="CUB_dom"/>
</dbReference>
<dbReference type="PANTHER" id="PTHR22991">
    <property type="entry name" value="PROTEIN CBG13490"/>
    <property type="match status" value="1"/>
</dbReference>
<evidence type="ECO:0008006" key="8">
    <source>
        <dbReference type="Google" id="ProtNLM"/>
    </source>
</evidence>
<dbReference type="InterPro" id="IPR050976">
    <property type="entry name" value="Snaclec"/>
</dbReference>
<dbReference type="SUPFAM" id="SSF49854">
    <property type="entry name" value="Spermadhesin, CUB domain"/>
    <property type="match status" value="1"/>
</dbReference>
<dbReference type="InterPro" id="IPR016187">
    <property type="entry name" value="CTDL_fold"/>
</dbReference>
<organism evidence="6 7">
    <name type="scientific">Caenorhabditis nigoni</name>
    <dbReference type="NCBI Taxonomy" id="1611254"/>
    <lineage>
        <taxon>Eukaryota</taxon>
        <taxon>Metazoa</taxon>
        <taxon>Ecdysozoa</taxon>
        <taxon>Nematoda</taxon>
        <taxon>Chromadorea</taxon>
        <taxon>Rhabditida</taxon>
        <taxon>Rhabditina</taxon>
        <taxon>Rhabditomorpha</taxon>
        <taxon>Rhabditoidea</taxon>
        <taxon>Rhabditidae</taxon>
        <taxon>Peloderinae</taxon>
        <taxon>Caenorhabditis</taxon>
    </lineage>
</organism>
<evidence type="ECO:0000256" key="1">
    <source>
        <dbReference type="ARBA" id="ARBA00023157"/>
    </source>
</evidence>
<dbReference type="PROSITE" id="PS01180">
    <property type="entry name" value="CUB"/>
    <property type="match status" value="1"/>
</dbReference>
<dbReference type="EMBL" id="PDUG01000002">
    <property type="protein sequence ID" value="PIC49534.1"/>
    <property type="molecule type" value="Genomic_DNA"/>
</dbReference>
<reference evidence="7" key="1">
    <citation type="submission" date="2017-10" db="EMBL/GenBank/DDBJ databases">
        <title>Rapid genome shrinkage in a self-fertile nematode reveals novel sperm competition proteins.</title>
        <authorList>
            <person name="Yin D."/>
            <person name="Schwarz E.M."/>
            <person name="Thomas C.G."/>
            <person name="Felde R.L."/>
            <person name="Korf I.F."/>
            <person name="Cutter A.D."/>
            <person name="Schartner C.M."/>
            <person name="Ralston E.J."/>
            <person name="Meyer B.J."/>
            <person name="Haag E.S."/>
        </authorList>
    </citation>
    <scope>NUCLEOTIDE SEQUENCE [LARGE SCALE GENOMIC DNA]</scope>
    <source>
        <strain evidence="7">JU1422</strain>
    </source>
</reference>
<dbReference type="PROSITE" id="PS50041">
    <property type="entry name" value="C_TYPE_LECTIN_2"/>
    <property type="match status" value="2"/>
</dbReference>
<feature type="signal peptide" evidence="3">
    <location>
        <begin position="1"/>
        <end position="15"/>
    </location>
</feature>
<dbReference type="CDD" id="cd00037">
    <property type="entry name" value="CLECT"/>
    <property type="match status" value="2"/>
</dbReference>
<dbReference type="CDD" id="cd00041">
    <property type="entry name" value="CUB"/>
    <property type="match status" value="1"/>
</dbReference>
<dbReference type="InterPro" id="IPR035914">
    <property type="entry name" value="Sperma_CUB_dom_sf"/>
</dbReference>
<keyword evidence="1" id="KW-1015">Disulfide bond</keyword>
<evidence type="ECO:0000313" key="6">
    <source>
        <dbReference type="EMBL" id="PIC49534.1"/>
    </source>
</evidence>
<protein>
    <recommendedName>
        <fullName evidence="8">C-type lectin domain-containing protein</fullName>
    </recommendedName>
</protein>
<name>A0A2G5VCN8_9PELO</name>
<evidence type="ECO:0000313" key="7">
    <source>
        <dbReference type="Proteomes" id="UP000230233"/>
    </source>
</evidence>
<feature type="domain" description="C-type lectin" evidence="5">
    <location>
        <begin position="26"/>
        <end position="136"/>
    </location>
</feature>
<dbReference type="SMART" id="SM00034">
    <property type="entry name" value="CLECT"/>
    <property type="match status" value="2"/>
</dbReference>
<feature type="domain" description="C-type lectin" evidence="5">
    <location>
        <begin position="170"/>
        <end position="289"/>
    </location>
</feature>
<feature type="domain" description="CUB" evidence="4">
    <location>
        <begin position="329"/>
        <end position="434"/>
    </location>
</feature>
<dbReference type="InterPro" id="IPR016186">
    <property type="entry name" value="C-type_lectin-like/link_sf"/>
</dbReference>